<evidence type="ECO:0000256" key="6">
    <source>
        <dbReference type="SAM" id="Phobius"/>
    </source>
</evidence>
<evidence type="ECO:0000313" key="8">
    <source>
        <dbReference type="EMBL" id="MFC6315247.1"/>
    </source>
</evidence>
<evidence type="ECO:0000256" key="4">
    <source>
        <dbReference type="ARBA" id="ARBA00023088"/>
    </source>
</evidence>
<feature type="compositionally biased region" description="Basic and acidic residues" evidence="5">
    <location>
        <begin position="871"/>
        <end position="881"/>
    </location>
</feature>
<name>A0ABW1UQV8_9LACO</name>
<dbReference type="InterPro" id="IPR026588">
    <property type="entry name" value="Choice_anch_A"/>
</dbReference>
<sequence>MFKKIWQRTGRIIALTILTTATLGGSGGLGSGMAAQAAVNDDVPNGGSFYADVPEAKTAPLQAAQFFHIFSNEAITGAHTNGNIATDELFSETNFGTNVIDGSLVKDIYYFQDVHKISSSAFVSSDMARNKAVFGEDTEIELASASSQNAISVNQNKLDHLQEDEVYQDKDQQQYLNIKTELAHDLAQSNTWGQAQNSPDVHYDNSNENNRVITITPSVNDEQILLTKKDQAGRPLPQAVFSLYRNGATQPQVTGLTTDENGQIRVSVAQAGLYYFVETQAPAGYELDSDHHFVAVDPSNSGSQAYHFYNLDASELERDRPLTIKGLSRTGGPLVINVHVGNQATLDIQSQIKLVIDGADRVNHETEDFSDAKILWNFVGAKGTQIGVQAPFQGTMLAPQDEITAHQNIDGSLIADRVNVKSGETHRWDFQGDASTSTPATVTVVNEAQDNDPDQINVSGNKVWDDQNDQDGLRPTYLTVFLWRQHQGGAKELVTQKIVTASGAWHYEFADLPTHDHQGRPWIYSVSEAKIPGYTTTVCDDDLINQHSPAVTAIAIKKIWDDAANTSQRPNSITAHLWRHGNNGIEKVADFELTATNHWQKQFNDLPKYDQGIKIHYFVTEDDLADYSSEINGFDLTNHLDLNDPDTTTVFGAKVWHDQDNIYGNRPNNITVTLERAWETGADGEPAWQFVASKVVDAQTNWEYFFNDLPKFSETGQKINYRVTEATPDGYTVTQDGHNLINTADPELGEQGTEFINLRLRKFWNDQQNQTGQRPASIKVQLYANDQALGAPKTLSANQNWVGLWLALPKYDEQGKKINYTVKEVVPAGYSASYDQLPLTDDGQLQEINLIDTLNTTTTKPEQPGQSTDQKATKETKDRPTSQHQKRLPQNGERPTSIMAVLGGTCLILTLAGFSADTLKRRRRRN</sequence>
<evidence type="ECO:0000256" key="1">
    <source>
        <dbReference type="ARBA" id="ARBA00022512"/>
    </source>
</evidence>
<feature type="transmembrane region" description="Helical" evidence="6">
    <location>
        <begin position="897"/>
        <end position="916"/>
    </location>
</feature>
<evidence type="ECO:0000259" key="7">
    <source>
        <dbReference type="PROSITE" id="PS50847"/>
    </source>
</evidence>
<keyword evidence="4" id="KW-0572">Peptidoglycan-anchor</keyword>
<dbReference type="CDD" id="cd00222">
    <property type="entry name" value="CollagenBindB"/>
    <property type="match status" value="4"/>
</dbReference>
<evidence type="ECO:0000256" key="3">
    <source>
        <dbReference type="ARBA" id="ARBA00022729"/>
    </source>
</evidence>
<keyword evidence="2" id="KW-0964">Secreted</keyword>
<dbReference type="SUPFAM" id="SSF49478">
    <property type="entry name" value="Cna protein B-type domain"/>
    <property type="match status" value="5"/>
</dbReference>
<dbReference type="Pfam" id="PF20597">
    <property type="entry name" value="pAdhesive_15"/>
    <property type="match status" value="1"/>
</dbReference>
<dbReference type="Gene3D" id="2.60.40.10">
    <property type="entry name" value="Immunoglobulins"/>
    <property type="match status" value="1"/>
</dbReference>
<dbReference type="Gene3D" id="2.60.40.1140">
    <property type="entry name" value="Collagen-binding surface protein Cna, B-type domain"/>
    <property type="match status" value="4"/>
</dbReference>
<dbReference type="InterPro" id="IPR008454">
    <property type="entry name" value="Collagen-bd_Cna-like_B-typ_dom"/>
</dbReference>
<reference evidence="9" key="1">
    <citation type="journal article" date="2019" name="Int. J. Syst. Evol. Microbiol.">
        <title>The Global Catalogue of Microorganisms (GCM) 10K type strain sequencing project: providing services to taxonomists for standard genome sequencing and annotation.</title>
        <authorList>
            <consortium name="The Broad Institute Genomics Platform"/>
            <consortium name="The Broad Institute Genome Sequencing Center for Infectious Disease"/>
            <person name="Wu L."/>
            <person name="Ma J."/>
        </authorList>
    </citation>
    <scope>NUCLEOTIDE SEQUENCE [LARGE SCALE GENOMIC DNA]</scope>
    <source>
        <strain evidence="9">CCM 8897</strain>
    </source>
</reference>
<keyword evidence="3" id="KW-0732">Signal</keyword>
<gene>
    <name evidence="8" type="ORF">ACFQHW_06615</name>
</gene>
<keyword evidence="6" id="KW-0472">Membrane</keyword>
<evidence type="ECO:0000256" key="5">
    <source>
        <dbReference type="SAM" id="MobiDB-lite"/>
    </source>
</evidence>
<feature type="domain" description="Gram-positive cocci surface proteins LPxTG" evidence="7">
    <location>
        <begin position="888"/>
        <end position="926"/>
    </location>
</feature>
<keyword evidence="6" id="KW-0812">Transmembrane</keyword>
<keyword evidence="1" id="KW-0134">Cell wall</keyword>
<dbReference type="PROSITE" id="PS50847">
    <property type="entry name" value="GRAM_POS_ANCHORING"/>
    <property type="match status" value="1"/>
</dbReference>
<keyword evidence="6" id="KW-1133">Transmembrane helix</keyword>
<accession>A0ABW1UQV8</accession>
<organism evidence="8 9">
    <name type="scientific">Lapidilactobacillus achengensis</name>
    <dbReference type="NCBI Taxonomy" id="2486000"/>
    <lineage>
        <taxon>Bacteria</taxon>
        <taxon>Bacillati</taxon>
        <taxon>Bacillota</taxon>
        <taxon>Bacilli</taxon>
        <taxon>Lactobacillales</taxon>
        <taxon>Lactobacillaceae</taxon>
        <taxon>Lapidilactobacillus</taxon>
    </lineage>
</organism>
<dbReference type="InterPro" id="IPR019931">
    <property type="entry name" value="LPXTG_anchor"/>
</dbReference>
<dbReference type="Pfam" id="PF05738">
    <property type="entry name" value="Cna_B"/>
    <property type="match status" value="4"/>
</dbReference>
<dbReference type="InterPro" id="IPR013783">
    <property type="entry name" value="Ig-like_fold"/>
</dbReference>
<feature type="compositionally biased region" description="Polar residues" evidence="5">
    <location>
        <begin position="860"/>
        <end position="870"/>
    </location>
</feature>
<evidence type="ECO:0000313" key="9">
    <source>
        <dbReference type="Proteomes" id="UP001596310"/>
    </source>
</evidence>
<dbReference type="NCBIfam" id="TIGR04215">
    <property type="entry name" value="choice_anch_A"/>
    <property type="match status" value="1"/>
</dbReference>
<protein>
    <submittedName>
        <fullName evidence="8">Cna B-type domain-containing protein</fullName>
    </submittedName>
</protein>
<dbReference type="Proteomes" id="UP001596310">
    <property type="component" value="Unassembled WGS sequence"/>
</dbReference>
<dbReference type="EMBL" id="JBHSSM010000016">
    <property type="protein sequence ID" value="MFC6315247.1"/>
    <property type="molecule type" value="Genomic_DNA"/>
</dbReference>
<dbReference type="RefSeq" id="WP_125598029.1">
    <property type="nucleotide sequence ID" value="NZ_JBHSSM010000016.1"/>
</dbReference>
<keyword evidence="9" id="KW-1185">Reference proteome</keyword>
<evidence type="ECO:0000256" key="2">
    <source>
        <dbReference type="ARBA" id="ARBA00022525"/>
    </source>
</evidence>
<comment type="caution">
    <text evidence="8">The sequence shown here is derived from an EMBL/GenBank/DDBJ whole genome shotgun (WGS) entry which is preliminary data.</text>
</comment>
<proteinExistence type="predicted"/>
<feature type="region of interest" description="Disordered" evidence="5">
    <location>
        <begin position="855"/>
        <end position="895"/>
    </location>
</feature>